<sequence length="60" mass="6590">MGQRFVLKSKQHMSGGIIKIVMDRYTGVHYIMTSGLGLSGMTPLLDEHGKVVIEKPQSTS</sequence>
<dbReference type="Pfam" id="PF20037">
    <property type="entry name" value="DUF6440"/>
    <property type="match status" value="1"/>
</dbReference>
<keyword evidence="3" id="KW-1185">Reference proteome</keyword>
<organism evidence="2 3">
    <name type="scientific">Exiguobacterium marinum</name>
    <dbReference type="NCBI Taxonomy" id="273528"/>
    <lineage>
        <taxon>Bacteria</taxon>
        <taxon>Bacillati</taxon>
        <taxon>Bacillota</taxon>
        <taxon>Bacilli</taxon>
        <taxon>Bacillales</taxon>
        <taxon>Bacillales Family XII. Incertae Sedis</taxon>
        <taxon>Exiguobacterium</taxon>
    </lineage>
</organism>
<accession>A0ABY7X1B3</accession>
<dbReference type="EMBL" id="CP118099">
    <property type="protein sequence ID" value="WDH75750.1"/>
    <property type="molecule type" value="Genomic_DNA"/>
</dbReference>
<protein>
    <submittedName>
        <fullName evidence="2">DUF6440 family protein</fullName>
    </submittedName>
</protein>
<gene>
    <name evidence="2" type="ORF">PTI97_13085</name>
</gene>
<name>A0ABY7X1B3_9BACL</name>
<dbReference type="Proteomes" id="UP001213680">
    <property type="component" value="Chromosome"/>
</dbReference>
<feature type="domain" description="DUF6440" evidence="1">
    <location>
        <begin position="4"/>
        <end position="53"/>
    </location>
</feature>
<evidence type="ECO:0000259" key="1">
    <source>
        <dbReference type="Pfam" id="PF20037"/>
    </source>
</evidence>
<dbReference type="RefSeq" id="WP_026824899.1">
    <property type="nucleotide sequence ID" value="NZ_CP118099.1"/>
</dbReference>
<proteinExistence type="predicted"/>
<evidence type="ECO:0000313" key="3">
    <source>
        <dbReference type="Proteomes" id="UP001213680"/>
    </source>
</evidence>
<reference evidence="2 3" key="1">
    <citation type="submission" date="2023-02" db="EMBL/GenBank/DDBJ databases">
        <title>A bacterium isolated from plastisphere.</title>
        <authorList>
            <person name="Sun Y."/>
        </authorList>
    </citation>
    <scope>NUCLEOTIDE SEQUENCE [LARGE SCALE GENOMIC DNA]</scope>
    <source>
        <strain evidence="3">a-1</strain>
    </source>
</reference>
<dbReference type="InterPro" id="IPR045515">
    <property type="entry name" value="DUF6440"/>
</dbReference>
<evidence type="ECO:0000313" key="2">
    <source>
        <dbReference type="EMBL" id="WDH75750.1"/>
    </source>
</evidence>